<dbReference type="AlphaFoldDB" id="A0A7W7ZAR9"/>
<accession>A0A7W7ZAR9</accession>
<dbReference type="EMBL" id="JACHIP010000002">
    <property type="protein sequence ID" value="MBB5056438.1"/>
    <property type="molecule type" value="Genomic_DNA"/>
</dbReference>
<keyword evidence="2" id="KW-1185">Reference proteome</keyword>
<gene>
    <name evidence="1" type="ORF">HDF16_001123</name>
</gene>
<protein>
    <submittedName>
        <fullName evidence="1">Uncharacterized protein</fullName>
    </submittedName>
</protein>
<reference evidence="1 2" key="1">
    <citation type="submission" date="2020-08" db="EMBL/GenBank/DDBJ databases">
        <title>Genomic Encyclopedia of Type Strains, Phase IV (KMG-V): Genome sequencing to study the core and pangenomes of soil and plant-associated prokaryotes.</title>
        <authorList>
            <person name="Whitman W."/>
        </authorList>
    </citation>
    <scope>NUCLEOTIDE SEQUENCE [LARGE SCALE GENOMIC DNA]</scope>
    <source>
        <strain evidence="1 2">M8UP14</strain>
    </source>
</reference>
<name>A0A7W7ZAR9_9BACT</name>
<comment type="caution">
    <text evidence="1">The sequence shown here is derived from an EMBL/GenBank/DDBJ whole genome shotgun (WGS) entry which is preliminary data.</text>
</comment>
<proteinExistence type="predicted"/>
<sequence length="101" mass="11162">MARVKIESLGRHRWLIQTAVRCGLLVAISNLHFTAARLISPFAAPLTLERALIDAGVCPDRRSSEVLDVARKLCDPKFFSAFYTDSAADRRALMTAADSEK</sequence>
<evidence type="ECO:0000313" key="1">
    <source>
        <dbReference type="EMBL" id="MBB5056438.1"/>
    </source>
</evidence>
<organism evidence="1 2">
    <name type="scientific">Granulicella aggregans</name>
    <dbReference type="NCBI Taxonomy" id="474949"/>
    <lineage>
        <taxon>Bacteria</taxon>
        <taxon>Pseudomonadati</taxon>
        <taxon>Acidobacteriota</taxon>
        <taxon>Terriglobia</taxon>
        <taxon>Terriglobales</taxon>
        <taxon>Acidobacteriaceae</taxon>
        <taxon>Granulicella</taxon>
    </lineage>
</organism>
<evidence type="ECO:0000313" key="2">
    <source>
        <dbReference type="Proteomes" id="UP000540989"/>
    </source>
</evidence>
<dbReference type="Proteomes" id="UP000540989">
    <property type="component" value="Unassembled WGS sequence"/>
</dbReference>